<reference evidence="2 3" key="1">
    <citation type="submission" date="2019-03" db="EMBL/GenBank/DDBJ databases">
        <title>First draft genome of Liparis tanakae, snailfish: a comprehensive survey of snailfish specific genes.</title>
        <authorList>
            <person name="Kim W."/>
            <person name="Song I."/>
            <person name="Jeong J.-H."/>
            <person name="Kim D."/>
            <person name="Kim S."/>
            <person name="Ryu S."/>
            <person name="Song J.Y."/>
            <person name="Lee S.K."/>
        </authorList>
    </citation>
    <scope>NUCLEOTIDE SEQUENCE [LARGE SCALE GENOMIC DNA]</scope>
    <source>
        <tissue evidence="2">Muscle</tissue>
    </source>
</reference>
<evidence type="ECO:0000313" key="3">
    <source>
        <dbReference type="Proteomes" id="UP000314294"/>
    </source>
</evidence>
<keyword evidence="3" id="KW-1185">Reference proteome</keyword>
<organism evidence="2 3">
    <name type="scientific">Liparis tanakae</name>
    <name type="common">Tanaka's snailfish</name>
    <dbReference type="NCBI Taxonomy" id="230148"/>
    <lineage>
        <taxon>Eukaryota</taxon>
        <taxon>Metazoa</taxon>
        <taxon>Chordata</taxon>
        <taxon>Craniata</taxon>
        <taxon>Vertebrata</taxon>
        <taxon>Euteleostomi</taxon>
        <taxon>Actinopterygii</taxon>
        <taxon>Neopterygii</taxon>
        <taxon>Teleostei</taxon>
        <taxon>Neoteleostei</taxon>
        <taxon>Acanthomorphata</taxon>
        <taxon>Eupercaria</taxon>
        <taxon>Perciformes</taxon>
        <taxon>Cottioidei</taxon>
        <taxon>Cottales</taxon>
        <taxon>Liparidae</taxon>
        <taxon>Liparis</taxon>
    </lineage>
</organism>
<gene>
    <name evidence="2" type="ORF">EYF80_006259</name>
</gene>
<evidence type="ECO:0000256" key="1">
    <source>
        <dbReference type="SAM" id="MobiDB-lite"/>
    </source>
</evidence>
<feature type="region of interest" description="Disordered" evidence="1">
    <location>
        <begin position="1"/>
        <end position="103"/>
    </location>
</feature>
<dbReference type="Proteomes" id="UP000314294">
    <property type="component" value="Unassembled WGS sequence"/>
</dbReference>
<sequence>MRAAQCEFTMKTSRAELTDTPENFTEEPPQGEQTSAAAGAEPPPPHPRYHRSGDPNSQNKKQLNRNQDPEPRDPEPTGSGSLTWPPPHRTRPDAEAPRRTGGV</sequence>
<name>A0A4Z2J0S8_9TELE</name>
<feature type="compositionally biased region" description="Basic and acidic residues" evidence="1">
    <location>
        <begin position="90"/>
        <end position="103"/>
    </location>
</feature>
<comment type="caution">
    <text evidence="2">The sequence shown here is derived from an EMBL/GenBank/DDBJ whole genome shotgun (WGS) entry which is preliminary data.</text>
</comment>
<protein>
    <submittedName>
        <fullName evidence="2">Uncharacterized protein</fullName>
    </submittedName>
</protein>
<evidence type="ECO:0000313" key="2">
    <source>
        <dbReference type="EMBL" id="TNN83278.1"/>
    </source>
</evidence>
<feature type="compositionally biased region" description="Polar residues" evidence="1">
    <location>
        <begin position="54"/>
        <end position="66"/>
    </location>
</feature>
<dbReference type="EMBL" id="SRLO01000033">
    <property type="protein sequence ID" value="TNN83278.1"/>
    <property type="molecule type" value="Genomic_DNA"/>
</dbReference>
<dbReference type="AlphaFoldDB" id="A0A4Z2J0S8"/>
<accession>A0A4Z2J0S8</accession>
<proteinExistence type="predicted"/>